<gene>
    <name evidence="3" type="ORF">OCOJLMKI_0323</name>
</gene>
<evidence type="ECO:0000313" key="4">
    <source>
        <dbReference type="Proteomes" id="UP001055125"/>
    </source>
</evidence>
<feature type="domain" description="PD-(D/E)XK nuclease-like" evidence="2">
    <location>
        <begin position="40"/>
        <end position="335"/>
    </location>
</feature>
<protein>
    <recommendedName>
        <fullName evidence="2">PD-(D/E)XK nuclease-like domain-containing protein</fullName>
    </recommendedName>
</protein>
<evidence type="ECO:0000259" key="2">
    <source>
        <dbReference type="Pfam" id="PF20796"/>
    </source>
</evidence>
<dbReference type="Pfam" id="PF20796">
    <property type="entry name" value="PDDEXK_13"/>
    <property type="match status" value="1"/>
</dbReference>
<dbReference type="Proteomes" id="UP001055125">
    <property type="component" value="Unassembled WGS sequence"/>
</dbReference>
<feature type="region of interest" description="Disordered" evidence="1">
    <location>
        <begin position="362"/>
        <end position="391"/>
    </location>
</feature>
<keyword evidence="4" id="KW-1185">Reference proteome</keyword>
<evidence type="ECO:0000256" key="1">
    <source>
        <dbReference type="SAM" id="MobiDB-lite"/>
    </source>
</evidence>
<organism evidence="3 4">
    <name type="scientific">Methylobacterium iners</name>
    <dbReference type="NCBI Taxonomy" id="418707"/>
    <lineage>
        <taxon>Bacteria</taxon>
        <taxon>Pseudomonadati</taxon>
        <taxon>Pseudomonadota</taxon>
        <taxon>Alphaproteobacteria</taxon>
        <taxon>Hyphomicrobiales</taxon>
        <taxon>Methylobacteriaceae</taxon>
        <taxon>Methylobacterium</taxon>
    </lineage>
</organism>
<dbReference type="RefSeq" id="WP_238242337.1">
    <property type="nucleotide sequence ID" value="NZ_BPQP01000004.1"/>
</dbReference>
<evidence type="ECO:0000313" key="3">
    <source>
        <dbReference type="EMBL" id="GJD93133.1"/>
    </source>
</evidence>
<comment type="caution">
    <text evidence="3">The sequence shown here is derived from an EMBL/GenBank/DDBJ whole genome shotgun (WGS) entry which is preliminary data.</text>
</comment>
<dbReference type="EMBL" id="BPQP01000004">
    <property type="protein sequence ID" value="GJD93133.1"/>
    <property type="molecule type" value="Genomic_DNA"/>
</dbReference>
<reference evidence="3" key="1">
    <citation type="journal article" date="2021" name="Front. Microbiol.">
        <title>Comprehensive Comparative Genomics and Phenotyping of Methylobacterium Species.</title>
        <authorList>
            <person name="Alessa O."/>
            <person name="Ogura Y."/>
            <person name="Fujitani Y."/>
            <person name="Takami H."/>
            <person name="Hayashi T."/>
            <person name="Sahin N."/>
            <person name="Tani A."/>
        </authorList>
    </citation>
    <scope>NUCLEOTIDE SEQUENCE</scope>
    <source>
        <strain evidence="3">DSM 19015</strain>
    </source>
</reference>
<name>A0ABQ4RSK3_9HYPH</name>
<dbReference type="InterPro" id="IPR048822">
    <property type="entry name" value="PDDEXK_13"/>
</dbReference>
<proteinExistence type="predicted"/>
<reference evidence="3" key="2">
    <citation type="submission" date="2021-08" db="EMBL/GenBank/DDBJ databases">
        <authorList>
            <person name="Tani A."/>
            <person name="Ola A."/>
            <person name="Ogura Y."/>
            <person name="Katsura K."/>
            <person name="Hayashi T."/>
        </authorList>
    </citation>
    <scope>NUCLEOTIDE SEQUENCE</scope>
    <source>
        <strain evidence="3">DSM 19015</strain>
    </source>
</reference>
<accession>A0ABQ4RSK3</accession>
<sequence>MSHPPSSSIAKSESAFTQPLIHAPFLDEATRRRHHTFVATDDRHAASCRMLAHLWRQDQQLPAATFVSRDSANKPRRRPANWLLRQEAAHAGATFLAPTIRDHARQTLLFREPGALWNEERLWGHLLSSQAMTVNLLAGMAIDLTLATQVWRSLLPDFVHEVRGIRLEHSPGRFDDAWFGDGTAVDALIEAVTPEGEAAVITIEVKLVEGLTGPSATPRERYVEAAQASGLYKDASSLTLARAGFEQLHREHVLTDLMLRHGLASRGQFVLIAPKLNRRAQAVAALYRTELVDPAGTNSPATVGFVNITLEAVIAAIAQAGATDLAQRLWTRYCDHARVARFVLYGDERPLAGTMPALSAPASHESADISPAAFMAPETKTSGSPRRRRAS</sequence>